<protein>
    <submittedName>
        <fullName evidence="1">Uncharacterized protein</fullName>
    </submittedName>
</protein>
<gene>
    <name evidence="1" type="ORF">BU23DRAFT_599191</name>
</gene>
<name>A0A6A5V758_9PLEO</name>
<organism evidence="1 2">
    <name type="scientific">Bimuria novae-zelandiae CBS 107.79</name>
    <dbReference type="NCBI Taxonomy" id="1447943"/>
    <lineage>
        <taxon>Eukaryota</taxon>
        <taxon>Fungi</taxon>
        <taxon>Dikarya</taxon>
        <taxon>Ascomycota</taxon>
        <taxon>Pezizomycotina</taxon>
        <taxon>Dothideomycetes</taxon>
        <taxon>Pleosporomycetidae</taxon>
        <taxon>Pleosporales</taxon>
        <taxon>Massarineae</taxon>
        <taxon>Didymosphaeriaceae</taxon>
        <taxon>Bimuria</taxon>
    </lineage>
</organism>
<evidence type="ECO:0000313" key="2">
    <source>
        <dbReference type="Proteomes" id="UP000800036"/>
    </source>
</evidence>
<dbReference type="EMBL" id="ML976682">
    <property type="protein sequence ID" value="KAF1973243.1"/>
    <property type="molecule type" value="Genomic_DNA"/>
</dbReference>
<accession>A0A6A5V758</accession>
<reference evidence="1" key="1">
    <citation type="journal article" date="2020" name="Stud. Mycol.">
        <title>101 Dothideomycetes genomes: a test case for predicting lifestyles and emergence of pathogens.</title>
        <authorList>
            <person name="Haridas S."/>
            <person name="Albert R."/>
            <person name="Binder M."/>
            <person name="Bloem J."/>
            <person name="Labutti K."/>
            <person name="Salamov A."/>
            <person name="Andreopoulos B."/>
            <person name="Baker S."/>
            <person name="Barry K."/>
            <person name="Bills G."/>
            <person name="Bluhm B."/>
            <person name="Cannon C."/>
            <person name="Castanera R."/>
            <person name="Culley D."/>
            <person name="Daum C."/>
            <person name="Ezra D."/>
            <person name="Gonzalez J."/>
            <person name="Henrissat B."/>
            <person name="Kuo A."/>
            <person name="Liang C."/>
            <person name="Lipzen A."/>
            <person name="Lutzoni F."/>
            <person name="Magnuson J."/>
            <person name="Mondo S."/>
            <person name="Nolan M."/>
            <person name="Ohm R."/>
            <person name="Pangilinan J."/>
            <person name="Park H.-J."/>
            <person name="Ramirez L."/>
            <person name="Alfaro M."/>
            <person name="Sun H."/>
            <person name="Tritt A."/>
            <person name="Yoshinaga Y."/>
            <person name="Zwiers L.-H."/>
            <person name="Turgeon B."/>
            <person name="Goodwin S."/>
            <person name="Spatafora J."/>
            <person name="Crous P."/>
            <person name="Grigoriev I."/>
        </authorList>
    </citation>
    <scope>NUCLEOTIDE SEQUENCE</scope>
    <source>
        <strain evidence="1">CBS 107.79</strain>
    </source>
</reference>
<proteinExistence type="predicted"/>
<evidence type="ECO:0000313" key="1">
    <source>
        <dbReference type="EMBL" id="KAF1973243.1"/>
    </source>
</evidence>
<sequence length="166" mass="18918">MPVKSRPGRLFLTEISIIYASRGPSASRRSKTSCIKLDTPGERQASNQRSRTIREGVAFSGRLRTTQINMTRVGEQRGMLRALAKNDEIYDPDVKRPKIRNNCSLQFYGSFTYDSKGPYHIYGTESAEAKRIAKQRLDKENQRNKEQRQRLVPQARAALQELGDAD</sequence>
<feature type="non-terminal residue" evidence="1">
    <location>
        <position position="166"/>
    </location>
</feature>
<dbReference type="AlphaFoldDB" id="A0A6A5V758"/>
<dbReference type="OrthoDB" id="3779635at2759"/>
<keyword evidence="2" id="KW-1185">Reference proteome</keyword>
<dbReference type="Proteomes" id="UP000800036">
    <property type="component" value="Unassembled WGS sequence"/>
</dbReference>